<dbReference type="Pfam" id="PF17957">
    <property type="entry name" value="Big_7"/>
    <property type="match status" value="1"/>
</dbReference>
<gene>
    <name evidence="1" type="ORF">EDC03_0575</name>
</gene>
<reference evidence="1 2" key="1">
    <citation type="journal article" date="2015" name="Stand. Genomic Sci.">
        <title>Genomic Encyclopedia of Bacterial and Archaeal Type Strains, Phase III: the genomes of soil and plant-associated and newly described type strains.</title>
        <authorList>
            <person name="Whitman W.B."/>
            <person name="Woyke T."/>
            <person name="Klenk H.P."/>
            <person name="Zhou Y."/>
            <person name="Lilburn T.G."/>
            <person name="Beck B.J."/>
            <person name="De Vos P."/>
            <person name="Vandamme P."/>
            <person name="Eisen J.A."/>
            <person name="Garrity G."/>
            <person name="Hugenholtz P."/>
            <person name="Kyrpides N.C."/>
        </authorList>
    </citation>
    <scope>NUCLEOTIDE SEQUENCE [LARGE SCALE GENOMIC DNA]</scope>
    <source>
        <strain evidence="1 2">CECT 7306</strain>
    </source>
</reference>
<dbReference type="Proteomes" id="UP000276232">
    <property type="component" value="Unassembled WGS sequence"/>
</dbReference>
<keyword evidence="2" id="KW-1185">Reference proteome</keyword>
<dbReference type="InterPro" id="IPR011050">
    <property type="entry name" value="Pectin_lyase_fold/virulence"/>
</dbReference>
<dbReference type="InParanoid" id="A0A3N1HU16"/>
<dbReference type="AlphaFoldDB" id="A0A3N1HU16"/>
<dbReference type="InterPro" id="IPR013783">
    <property type="entry name" value="Ig-like_fold"/>
</dbReference>
<evidence type="ECO:0000313" key="1">
    <source>
        <dbReference type="EMBL" id="ROP45959.1"/>
    </source>
</evidence>
<protein>
    <submittedName>
        <fullName evidence="1">Uncharacterized protein</fullName>
    </submittedName>
</protein>
<evidence type="ECO:0000313" key="2">
    <source>
        <dbReference type="Proteomes" id="UP000276232"/>
    </source>
</evidence>
<sequence>MALIDRFPLLKAFRDAVPTQRPADTAPAGDDLFRAQRATDTLITVADALELADVVTLARTADLEASVAALRQQVAALQNGTGDRTSPVVAITAPTSGATVQEVVTVRGTVSDDVAVRDVRVFAGSTNLGTAAIDAAAGTWELRWPTAAGANGAVTLLAVATDTSGNESRASITTTVDNSVQVGQFSAAPSWVNTTALAGPMDVPDWTPTRSYTLPNLPASGRDITSAWNAAFGSSGSVQHGDEVLIPAGTWLRSNLDIRKEVVDASGAVGRYRIKFGTASTSAPATFESYSDTEHSLRVYSKSNVHAVSAVKGKKLGVFRALGVAGRGDKNEGGMATLALLGAAGFRGQDLLFEGARAAGFFAYVKAVNYLLNRVRFAGSKADAIHNAGGSSYGAFVDCESDDHGDDGVAIVHYDKRDSIDAQPHHIEVHRHRVGPNAHGRGLAVIAGRDVFVRGLDVTASAAAGIIVDPEVPGGSNARVVSQNVLIQDVRLSGCNWHPKVDHGSVFCRNPTTETAVTNVVMESVTIRDAHPLRSAIRVLGPGTFSLVMRDFTFLGGKSSSPTVGGNNVGSNVTTSGFNETGASTSAVSITPPSLVFETPGERATISGTLAGGPKNADGSAAATDATYLMTNKEIQGKAGDTRGLARVVVTLRRADGSGATTTLLDKTSGFDDNGAFSVPSFASTSVADGEYVITGTAYGTSGLSTTKSVRVAVLNTVATAPTPTPTGGRPSVTAAPFFDNDAVASGTVGASAAGLYDSTGNGRHFVQPSTALQPLVVAGPRSGQKAVQLEGAYLRLAASGIAAGQQRVTVAMVVRFDGQTGLNRPGVISAAAAGADDWNQTTGAWNSSAPRLSTDTALTSGTVGGSVVATNDSAYTPASPVPFGRWVLMEWEVGTDGSPALVRVDGVQVGSLSGRTLSAGLALASWSLASRTYANGFLDRSRISVTRLMAWPGGRSTTERSAVLEWARTTYGVAST</sequence>
<accession>A0A3N1HU16</accession>
<organism evidence="1 2">
    <name type="scientific">Pseudokineococcus lusitanus</name>
    <dbReference type="NCBI Taxonomy" id="763993"/>
    <lineage>
        <taxon>Bacteria</taxon>
        <taxon>Bacillati</taxon>
        <taxon>Actinomycetota</taxon>
        <taxon>Actinomycetes</taxon>
        <taxon>Kineosporiales</taxon>
        <taxon>Kineosporiaceae</taxon>
        <taxon>Pseudokineococcus</taxon>
    </lineage>
</organism>
<dbReference type="SUPFAM" id="SSF51126">
    <property type="entry name" value="Pectin lyase-like"/>
    <property type="match status" value="1"/>
</dbReference>
<dbReference type="Gene3D" id="2.160.20.10">
    <property type="entry name" value="Single-stranded right-handed beta-helix, Pectin lyase-like"/>
    <property type="match status" value="1"/>
</dbReference>
<dbReference type="RefSeq" id="WP_123378627.1">
    <property type="nucleotide sequence ID" value="NZ_RJKN01000001.1"/>
</dbReference>
<proteinExistence type="predicted"/>
<dbReference type="GO" id="GO:0005975">
    <property type="term" value="P:carbohydrate metabolic process"/>
    <property type="evidence" value="ECO:0007669"/>
    <property type="project" value="UniProtKB-ARBA"/>
</dbReference>
<dbReference type="EMBL" id="RJKN01000001">
    <property type="protein sequence ID" value="ROP45959.1"/>
    <property type="molecule type" value="Genomic_DNA"/>
</dbReference>
<name>A0A3N1HU16_9ACTN</name>
<dbReference type="Gene3D" id="2.60.40.10">
    <property type="entry name" value="Immunoglobulins"/>
    <property type="match status" value="1"/>
</dbReference>
<comment type="caution">
    <text evidence="1">The sequence shown here is derived from an EMBL/GenBank/DDBJ whole genome shotgun (WGS) entry which is preliminary data.</text>
</comment>
<dbReference type="InterPro" id="IPR012334">
    <property type="entry name" value="Pectin_lyas_fold"/>
</dbReference>